<dbReference type="Gene3D" id="1.10.260.40">
    <property type="entry name" value="lambda repressor-like DNA-binding domains"/>
    <property type="match status" value="1"/>
</dbReference>
<dbReference type="SUPFAM" id="SSF47413">
    <property type="entry name" value="lambda repressor-like DNA-binding domains"/>
    <property type="match status" value="1"/>
</dbReference>
<dbReference type="AlphaFoldDB" id="A0A069PEL1"/>
<dbReference type="EMBL" id="JFHC01000100">
    <property type="protein sequence ID" value="KDR38239.1"/>
    <property type="molecule type" value="Genomic_DNA"/>
</dbReference>
<gene>
    <name evidence="1" type="ORF">BG61_02700</name>
</gene>
<comment type="caution">
    <text evidence="1">The sequence shown here is derived from an EMBL/GenBank/DDBJ whole genome shotgun (WGS) entry which is preliminary data.</text>
</comment>
<dbReference type="STRING" id="60547.GCA_000751215_04665"/>
<protein>
    <recommendedName>
        <fullName evidence="3">XRE family transcriptional regulator</fullName>
    </recommendedName>
</protein>
<name>A0A069PEL1_9BURK</name>
<accession>A0A069PEL1</accession>
<organism evidence="1 2">
    <name type="scientific">Caballeronia glathei</name>
    <dbReference type="NCBI Taxonomy" id="60547"/>
    <lineage>
        <taxon>Bacteria</taxon>
        <taxon>Pseudomonadati</taxon>
        <taxon>Pseudomonadota</taxon>
        <taxon>Betaproteobacteria</taxon>
        <taxon>Burkholderiales</taxon>
        <taxon>Burkholderiaceae</taxon>
        <taxon>Caballeronia</taxon>
    </lineage>
</organism>
<evidence type="ECO:0008006" key="3">
    <source>
        <dbReference type="Google" id="ProtNLM"/>
    </source>
</evidence>
<evidence type="ECO:0000313" key="1">
    <source>
        <dbReference type="EMBL" id="KDR38239.1"/>
    </source>
</evidence>
<reference evidence="1 2" key="1">
    <citation type="submission" date="2014-03" db="EMBL/GenBank/DDBJ databases">
        <title>Draft Genome Sequences of Four Burkholderia Strains.</title>
        <authorList>
            <person name="Liu X.Y."/>
            <person name="Li C.X."/>
            <person name="Xu J.H."/>
        </authorList>
    </citation>
    <scope>NUCLEOTIDE SEQUENCE [LARGE SCALE GENOMIC DNA]</scope>
    <source>
        <strain evidence="1 2">DSM 50014</strain>
    </source>
</reference>
<sequence>MRSRNDLEVHLDRNMQSDRFRRIFSTRLDMTIKRARLTTRLVALYLNVKERDVTFWRAGITLPGSAQCRRLSSLLHVDVAWLCVAHPAAPGAA</sequence>
<dbReference type="RefSeq" id="WP_035936010.1">
    <property type="nucleotide sequence ID" value="NZ_CADFFX010000047.1"/>
</dbReference>
<dbReference type="InterPro" id="IPR010982">
    <property type="entry name" value="Lambda_DNA-bd_dom_sf"/>
</dbReference>
<keyword evidence="2" id="KW-1185">Reference proteome</keyword>
<proteinExistence type="predicted"/>
<evidence type="ECO:0000313" key="2">
    <source>
        <dbReference type="Proteomes" id="UP000027466"/>
    </source>
</evidence>
<dbReference type="Proteomes" id="UP000027466">
    <property type="component" value="Unassembled WGS sequence"/>
</dbReference>
<dbReference type="GO" id="GO:0003677">
    <property type="term" value="F:DNA binding"/>
    <property type="evidence" value="ECO:0007669"/>
    <property type="project" value="InterPro"/>
</dbReference>